<organism evidence="2">
    <name type="scientific">Salmonella enterica subsp. salamae</name>
    <dbReference type="NCBI Taxonomy" id="59202"/>
    <lineage>
        <taxon>Bacteria</taxon>
        <taxon>Pseudomonadati</taxon>
        <taxon>Pseudomonadota</taxon>
        <taxon>Gammaproteobacteria</taxon>
        <taxon>Enterobacterales</taxon>
        <taxon>Enterobacteriaceae</taxon>
        <taxon>Salmonella</taxon>
    </lineage>
</organism>
<evidence type="ECO:0000313" key="2">
    <source>
        <dbReference type="EMBL" id="QXX25828.1"/>
    </source>
</evidence>
<evidence type="ECO:0000256" key="1">
    <source>
        <dbReference type="SAM" id="MobiDB-lite"/>
    </source>
</evidence>
<reference evidence="2" key="1">
    <citation type="submission" date="2021-07" db="EMBL/GenBank/DDBJ databases">
        <title>Whole-Genome Sequences of non-enterica strains of Salmonella enterica isolated from poultry houses.</title>
        <authorList>
            <person name="Lamas A."/>
            <person name="Regal P."/>
            <person name="Miranda J.M."/>
            <person name="Vazquez B."/>
            <person name="Cepeda A."/>
            <person name="Franco C.M."/>
        </authorList>
    </citation>
    <scope>NUCLEOTIDE SEQUENCE</scope>
    <source>
        <strain evidence="2">LHICA_SA2</strain>
    </source>
</reference>
<feature type="region of interest" description="Disordered" evidence="1">
    <location>
        <begin position="174"/>
        <end position="205"/>
    </location>
</feature>
<accession>A0A8F7UZZ2</accession>
<dbReference type="EMBL" id="CP079837">
    <property type="protein sequence ID" value="QXX25828.1"/>
    <property type="molecule type" value="Genomic_DNA"/>
</dbReference>
<feature type="compositionally biased region" description="Basic and acidic residues" evidence="1">
    <location>
        <begin position="174"/>
        <end position="183"/>
    </location>
</feature>
<proteinExistence type="predicted"/>
<feature type="compositionally biased region" description="Polar residues" evidence="1">
    <location>
        <begin position="188"/>
        <end position="197"/>
    </location>
</feature>
<gene>
    <name evidence="2" type="ORF">JMJ84_02960</name>
</gene>
<dbReference type="AlphaFoldDB" id="A0A8F7UZZ2"/>
<name>A0A8F7UZZ2_SALER</name>
<sequence length="205" mass="22522">MTFLCLKINHSSPLRKIISRDVLTHAQKLAYRSGVAPHRATGFDSLNSLAGSRYVSVKRYFYARKTTCTRIMAGCSGEALRPAGFQTASLSTSLRLATTFDSVMARLHKLSLEAAKMANSPQSQIVFLPYLCAVDPSESMFVQSIRKTEQDLLDRVKDALDEAGVAWIDFRTKERSKPADSDAVHNSPMAQVGNTDSVEGCDNAQ</sequence>
<protein>
    <submittedName>
        <fullName evidence="2">Uncharacterized protein</fullName>
    </submittedName>
</protein>